<dbReference type="Pfam" id="PF08982">
    <property type="entry name" value="AtaL"/>
    <property type="match status" value="1"/>
</dbReference>
<organism evidence="1 2">
    <name type="scientific">Polyplosphaeria fusca</name>
    <dbReference type="NCBI Taxonomy" id="682080"/>
    <lineage>
        <taxon>Eukaryota</taxon>
        <taxon>Fungi</taxon>
        <taxon>Dikarya</taxon>
        <taxon>Ascomycota</taxon>
        <taxon>Pezizomycotina</taxon>
        <taxon>Dothideomycetes</taxon>
        <taxon>Pleosporomycetidae</taxon>
        <taxon>Pleosporales</taxon>
        <taxon>Tetraplosphaeriaceae</taxon>
        <taxon>Polyplosphaeria</taxon>
    </lineage>
</organism>
<name>A0A9P4V2E4_9PLEO</name>
<proteinExistence type="predicted"/>
<dbReference type="EMBL" id="ML996117">
    <property type="protein sequence ID" value="KAF2737322.1"/>
    <property type="molecule type" value="Genomic_DNA"/>
</dbReference>
<accession>A0A9P4V2E4</accession>
<gene>
    <name evidence="1" type="ORF">EJ04DRAFT_431242</name>
</gene>
<sequence>MAPLYLAYTSRINPSGASPVLTVPQVWQGLQRKIRFAQEFVKIIESCDVLSEKDGVVERFVKFQAGLGPKDSAKETVVSFEPAWVDFRQEDGTTIRNVVSDGPSGQPEDLHMTYIFEFNLPDLPEAEREAKEKQLKGMAKMAVESSITVIREMVVDGRIQS</sequence>
<evidence type="ECO:0000313" key="2">
    <source>
        <dbReference type="Proteomes" id="UP000799444"/>
    </source>
</evidence>
<dbReference type="InterPro" id="IPR023393">
    <property type="entry name" value="START-like_dom_sf"/>
</dbReference>
<dbReference type="SUPFAM" id="SSF55961">
    <property type="entry name" value="Bet v1-like"/>
    <property type="match status" value="1"/>
</dbReference>
<evidence type="ECO:0000313" key="1">
    <source>
        <dbReference type="EMBL" id="KAF2737322.1"/>
    </source>
</evidence>
<dbReference type="CDD" id="cd08863">
    <property type="entry name" value="SRPBCC_DUF1857"/>
    <property type="match status" value="1"/>
</dbReference>
<dbReference type="Gene3D" id="3.30.530.20">
    <property type="match status" value="1"/>
</dbReference>
<comment type="caution">
    <text evidence="1">The sequence shown here is derived from an EMBL/GenBank/DDBJ whole genome shotgun (WGS) entry which is preliminary data.</text>
</comment>
<reference evidence="1" key="1">
    <citation type="journal article" date="2020" name="Stud. Mycol.">
        <title>101 Dothideomycetes genomes: a test case for predicting lifestyles and emergence of pathogens.</title>
        <authorList>
            <person name="Haridas S."/>
            <person name="Albert R."/>
            <person name="Binder M."/>
            <person name="Bloem J."/>
            <person name="Labutti K."/>
            <person name="Salamov A."/>
            <person name="Andreopoulos B."/>
            <person name="Baker S."/>
            <person name="Barry K."/>
            <person name="Bills G."/>
            <person name="Bluhm B."/>
            <person name="Cannon C."/>
            <person name="Castanera R."/>
            <person name="Culley D."/>
            <person name="Daum C."/>
            <person name="Ezra D."/>
            <person name="Gonzalez J."/>
            <person name="Henrissat B."/>
            <person name="Kuo A."/>
            <person name="Liang C."/>
            <person name="Lipzen A."/>
            <person name="Lutzoni F."/>
            <person name="Magnuson J."/>
            <person name="Mondo S."/>
            <person name="Nolan M."/>
            <person name="Ohm R."/>
            <person name="Pangilinan J."/>
            <person name="Park H.-J."/>
            <person name="Ramirez L."/>
            <person name="Alfaro M."/>
            <person name="Sun H."/>
            <person name="Tritt A."/>
            <person name="Yoshinaga Y."/>
            <person name="Zwiers L.-H."/>
            <person name="Turgeon B."/>
            <person name="Goodwin S."/>
            <person name="Spatafora J."/>
            <person name="Crous P."/>
            <person name="Grigoriev I."/>
        </authorList>
    </citation>
    <scope>NUCLEOTIDE SEQUENCE</scope>
    <source>
        <strain evidence="1">CBS 125425</strain>
    </source>
</reference>
<protein>
    <submittedName>
        <fullName evidence="1">DUF1857-domain-containing protein</fullName>
    </submittedName>
</protein>
<dbReference type="Proteomes" id="UP000799444">
    <property type="component" value="Unassembled WGS sequence"/>
</dbReference>
<dbReference type="InterPro" id="IPR015075">
    <property type="entry name" value="AtaL"/>
</dbReference>
<dbReference type="AlphaFoldDB" id="A0A9P4V2E4"/>
<keyword evidence="2" id="KW-1185">Reference proteome</keyword>
<dbReference type="OrthoDB" id="2320332at2759"/>